<dbReference type="AlphaFoldDB" id="A0A4Q9KWG0"/>
<accession>A0A4Q9KWG0</accession>
<proteinExistence type="predicted"/>
<comment type="caution">
    <text evidence="1">The sequence shown here is derived from an EMBL/GenBank/DDBJ whole genome shotgun (WGS) entry which is preliminary data.</text>
</comment>
<dbReference type="EMBL" id="PITJ01001409">
    <property type="protein sequence ID" value="TBT99252.1"/>
    <property type="molecule type" value="Genomic_DNA"/>
</dbReference>
<dbReference type="Proteomes" id="UP000292362">
    <property type="component" value="Unassembled WGS sequence"/>
</dbReference>
<evidence type="ECO:0000313" key="2">
    <source>
        <dbReference type="Proteomes" id="UP000292362"/>
    </source>
</evidence>
<sequence>MQQPGKTEHILKEEKCCFQYIHGTNNLILTIQWVTEKAIEHDKDLSFLIKEKLQSILFENFKASNDLPNYDRIINTLSEKFIASYELRK</sequence>
<reference evidence="1 2" key="1">
    <citation type="submission" date="2017-12" db="EMBL/GenBank/DDBJ databases">
        <authorList>
            <person name="Pombert J.-F."/>
            <person name="Haag K.L."/>
            <person name="Ebert D."/>
        </authorList>
    </citation>
    <scope>NUCLEOTIDE SEQUENCE [LARGE SCALE GENOMIC DNA]</scope>
    <source>
        <strain evidence="1">FI-OER-3-3</strain>
    </source>
</reference>
<protein>
    <submittedName>
        <fullName evidence="1">Uncharacterized protein</fullName>
    </submittedName>
</protein>
<dbReference type="VEuPathDB" id="MicrosporidiaDB:CWI37_1409p0010"/>
<gene>
    <name evidence="1" type="ORF">CWI37_1409p0010</name>
</gene>
<evidence type="ECO:0000313" key="1">
    <source>
        <dbReference type="EMBL" id="TBT99252.1"/>
    </source>
</evidence>
<organism evidence="1 2">
    <name type="scientific">Hamiltosporidium tvaerminnensis</name>
    <dbReference type="NCBI Taxonomy" id="1176355"/>
    <lineage>
        <taxon>Eukaryota</taxon>
        <taxon>Fungi</taxon>
        <taxon>Fungi incertae sedis</taxon>
        <taxon>Microsporidia</taxon>
        <taxon>Dubosqiidae</taxon>
        <taxon>Hamiltosporidium</taxon>
    </lineage>
</organism>
<name>A0A4Q9KWG0_9MICR</name>